<dbReference type="InterPro" id="IPR036188">
    <property type="entry name" value="FAD/NAD-bd_sf"/>
</dbReference>
<dbReference type="InterPro" id="IPR051473">
    <property type="entry name" value="P2Ox-like"/>
</dbReference>
<evidence type="ECO:0000256" key="4">
    <source>
        <dbReference type="ARBA" id="ARBA00022827"/>
    </source>
</evidence>
<evidence type="ECO:0000259" key="8">
    <source>
        <dbReference type="Pfam" id="PF05199"/>
    </source>
</evidence>
<comment type="cofactor">
    <cofactor evidence="1">
        <name>FAD</name>
        <dbReference type="ChEBI" id="CHEBI:57692"/>
    </cofactor>
</comment>
<dbReference type="PANTHER" id="PTHR42784">
    <property type="entry name" value="PYRANOSE 2-OXIDASE"/>
    <property type="match status" value="1"/>
</dbReference>
<keyword evidence="6" id="KW-1133">Transmembrane helix</keyword>
<dbReference type="Pfam" id="PF05199">
    <property type="entry name" value="GMC_oxred_C"/>
    <property type="match status" value="1"/>
</dbReference>
<protein>
    <submittedName>
        <fullName evidence="9">GMC family oxidoreductase</fullName>
    </submittedName>
</protein>
<evidence type="ECO:0000313" key="10">
    <source>
        <dbReference type="Proteomes" id="UP000311008"/>
    </source>
</evidence>
<dbReference type="Pfam" id="PF01266">
    <property type="entry name" value="DAO"/>
    <property type="match status" value="1"/>
</dbReference>
<reference evidence="10" key="1">
    <citation type="journal article" date="2019" name="ISME J.">
        <title>Evolution in action: habitat transition from sediment to the pelagial leads to genome streamlining in Methylophilaceae.</title>
        <authorList>
            <person name="Salcher M."/>
            <person name="Schaefle D."/>
            <person name="Kaspar M."/>
            <person name="Neuenschwander S.M."/>
            <person name="Ghai R."/>
        </authorList>
    </citation>
    <scope>NUCLEOTIDE SEQUENCE [LARGE SCALE GENOMIC DNA]</scope>
    <source>
        <strain evidence="10">MMS-M-51</strain>
    </source>
</reference>
<dbReference type="RefSeq" id="WP_140003527.1">
    <property type="nucleotide sequence ID" value="NZ_CP040946.1"/>
</dbReference>
<organism evidence="9 10">
    <name type="scientific">Methylophilus medardicus</name>
    <dbReference type="NCBI Taxonomy" id="2588534"/>
    <lineage>
        <taxon>Bacteria</taxon>
        <taxon>Pseudomonadati</taxon>
        <taxon>Pseudomonadota</taxon>
        <taxon>Betaproteobacteria</taxon>
        <taxon>Nitrosomonadales</taxon>
        <taxon>Methylophilaceae</taxon>
        <taxon>Methylophilus</taxon>
    </lineage>
</organism>
<evidence type="ECO:0000256" key="6">
    <source>
        <dbReference type="SAM" id="Phobius"/>
    </source>
</evidence>
<evidence type="ECO:0000256" key="2">
    <source>
        <dbReference type="ARBA" id="ARBA00010790"/>
    </source>
</evidence>
<feature type="domain" description="FAD dependent oxidoreductase" evidence="7">
    <location>
        <begin position="17"/>
        <end position="231"/>
    </location>
</feature>
<keyword evidence="3" id="KW-0285">Flavoprotein</keyword>
<evidence type="ECO:0000313" key="9">
    <source>
        <dbReference type="EMBL" id="QDC44195.1"/>
    </source>
</evidence>
<feature type="transmembrane region" description="Helical" evidence="6">
    <location>
        <begin position="12"/>
        <end position="34"/>
    </location>
</feature>
<dbReference type="Proteomes" id="UP000311008">
    <property type="component" value="Chromosome"/>
</dbReference>
<dbReference type="Gene3D" id="3.50.50.60">
    <property type="entry name" value="FAD/NAD(P)-binding domain"/>
    <property type="match status" value="2"/>
</dbReference>
<dbReference type="EMBL" id="CP040946">
    <property type="protein sequence ID" value="QDC44195.1"/>
    <property type="molecule type" value="Genomic_DNA"/>
</dbReference>
<dbReference type="InterPro" id="IPR006076">
    <property type="entry name" value="FAD-dep_OxRdtase"/>
</dbReference>
<keyword evidence="10" id="KW-1185">Reference proteome</keyword>
<keyword evidence="6" id="KW-0812">Transmembrane</keyword>
<accession>A0A5B8CTG6</accession>
<keyword evidence="6" id="KW-0472">Membrane</keyword>
<dbReference type="InterPro" id="IPR007867">
    <property type="entry name" value="GMC_OxRtase_C"/>
</dbReference>
<gene>
    <name evidence="9" type="ORF">FIU01_06460</name>
</gene>
<sequence length="560" mass="62087">MISNLNKRSTGSTIAADICIVGAGAAGISLALSLSGRGLKILLLESGFEFADEKTQELYAGEVADEKLHSPPDKYRQRRFGGSTTIWGGRCMPFDPIDFEQRDYVPLSGWPISYEDLAPYYQTANWLLEAGVYEYDADKVFDPVKQAAIQGFQSEILKTNNLERFSCPTNVGDRYKQRLVLAEDVEVLLGANCTGIQLNPTGDHVQQLDIASLEGIKATVHAKKVVLATGGIETTRLLLASNDVCPNGIGNAHDLVGRYYQCHIAGNLGKLTVFGPPTKVRHGYEVSPEGIYCRRRFALTADTQKSIQAGNMVARLHFPKIVDPSHKIGVLSGLFLAKNFISYEYGKRLKDGQSSLGIYLKHFANIILDPIDTVKFLYHWITKRTLAKRKFPSVILSNKSNQFTFEIHSEQYPNPNSRVTLIEDKDALGMRKVKVDWQYLPEDIESVRRSLRLFVQEINQSGLATFEFNDDQLEEDLTRFGAYGGHHIGTTRMGTQPETSVVDPNGKIHDIDNLYISSASVFPTSSQANPTLTIVAMSLRLADHIAETLQAGKPTHSIIS</sequence>
<proteinExistence type="inferred from homology"/>
<feature type="domain" description="Glucose-methanol-choline oxidoreductase C-terminal" evidence="8">
    <location>
        <begin position="413"/>
        <end position="537"/>
    </location>
</feature>
<dbReference type="KEGG" id="mmec:FIU01_06460"/>
<keyword evidence="4" id="KW-0274">FAD</keyword>
<evidence type="ECO:0000259" key="7">
    <source>
        <dbReference type="Pfam" id="PF01266"/>
    </source>
</evidence>
<keyword evidence="5" id="KW-0560">Oxidoreductase</keyword>
<dbReference type="GO" id="GO:0016614">
    <property type="term" value="F:oxidoreductase activity, acting on CH-OH group of donors"/>
    <property type="evidence" value="ECO:0007669"/>
    <property type="project" value="InterPro"/>
</dbReference>
<dbReference type="SUPFAM" id="SSF51905">
    <property type="entry name" value="FAD/NAD(P)-binding domain"/>
    <property type="match status" value="1"/>
</dbReference>
<evidence type="ECO:0000256" key="5">
    <source>
        <dbReference type="ARBA" id="ARBA00023002"/>
    </source>
</evidence>
<comment type="similarity">
    <text evidence="2">Belongs to the GMC oxidoreductase family.</text>
</comment>
<name>A0A5B8CTG6_9PROT</name>
<evidence type="ECO:0000256" key="3">
    <source>
        <dbReference type="ARBA" id="ARBA00022630"/>
    </source>
</evidence>
<dbReference type="OrthoDB" id="9787779at2"/>
<dbReference type="AlphaFoldDB" id="A0A5B8CTG6"/>
<dbReference type="PANTHER" id="PTHR42784:SF1">
    <property type="entry name" value="PYRANOSE 2-OXIDASE"/>
    <property type="match status" value="1"/>
</dbReference>
<evidence type="ECO:0000256" key="1">
    <source>
        <dbReference type="ARBA" id="ARBA00001974"/>
    </source>
</evidence>